<feature type="domain" description="Response regulatory" evidence="7">
    <location>
        <begin position="742"/>
        <end position="855"/>
    </location>
</feature>
<dbReference type="PROSITE" id="PS50110">
    <property type="entry name" value="RESPONSE_REGULATORY"/>
    <property type="match status" value="1"/>
</dbReference>
<feature type="domain" description="Histidine kinase" evidence="6">
    <location>
        <begin position="456"/>
        <end position="664"/>
    </location>
</feature>
<reference evidence="8 9" key="1">
    <citation type="submission" date="2014-06" db="EMBL/GenBank/DDBJ databases">
        <authorList>
            <person name="Swart Estienne"/>
        </authorList>
    </citation>
    <scope>NUCLEOTIDE SEQUENCE [LARGE SCALE GENOMIC DNA]</scope>
    <source>
        <strain evidence="8 9">130c</strain>
    </source>
</reference>
<accession>A0A078AXM1</accession>
<organism evidence="8 9">
    <name type="scientific">Stylonychia lemnae</name>
    <name type="common">Ciliate</name>
    <dbReference type="NCBI Taxonomy" id="5949"/>
    <lineage>
        <taxon>Eukaryota</taxon>
        <taxon>Sar</taxon>
        <taxon>Alveolata</taxon>
        <taxon>Ciliophora</taxon>
        <taxon>Intramacronucleata</taxon>
        <taxon>Spirotrichea</taxon>
        <taxon>Stichotrichia</taxon>
        <taxon>Sporadotrichida</taxon>
        <taxon>Oxytrichidae</taxon>
        <taxon>Stylonychinae</taxon>
        <taxon>Stylonychia</taxon>
    </lineage>
</organism>
<dbReference type="AlphaFoldDB" id="A0A078AXM1"/>
<dbReference type="GO" id="GO:0004673">
    <property type="term" value="F:protein histidine kinase activity"/>
    <property type="evidence" value="ECO:0007669"/>
    <property type="project" value="UniProtKB-EC"/>
</dbReference>
<dbReference type="SMART" id="SM00387">
    <property type="entry name" value="HATPase_c"/>
    <property type="match status" value="1"/>
</dbReference>
<evidence type="ECO:0000313" key="8">
    <source>
        <dbReference type="EMBL" id="CDW85553.1"/>
    </source>
</evidence>
<dbReference type="EMBL" id="CCKQ01013843">
    <property type="protein sequence ID" value="CDW85553.1"/>
    <property type="molecule type" value="Genomic_DNA"/>
</dbReference>
<dbReference type="EC" id="2.7.13.3" evidence="2"/>
<proteinExistence type="predicted"/>
<dbReference type="InterPro" id="IPR003594">
    <property type="entry name" value="HATPase_dom"/>
</dbReference>
<dbReference type="SMART" id="SM00448">
    <property type="entry name" value="REC"/>
    <property type="match status" value="1"/>
</dbReference>
<dbReference type="Gene3D" id="3.30.565.10">
    <property type="entry name" value="Histidine kinase-like ATPase, C-terminal domain"/>
    <property type="match status" value="1"/>
</dbReference>
<keyword evidence="3" id="KW-0808">Transferase</keyword>
<dbReference type="InterPro" id="IPR011006">
    <property type="entry name" value="CheY-like_superfamily"/>
</dbReference>
<dbReference type="SUPFAM" id="SSF52172">
    <property type="entry name" value="CheY-like"/>
    <property type="match status" value="1"/>
</dbReference>
<comment type="catalytic activity">
    <reaction evidence="1">
        <text>ATP + protein L-histidine = ADP + protein N-phospho-L-histidine.</text>
        <dbReference type="EC" id="2.7.13.3"/>
    </reaction>
</comment>
<dbReference type="GO" id="GO:0000160">
    <property type="term" value="P:phosphorelay signal transduction system"/>
    <property type="evidence" value="ECO:0007669"/>
    <property type="project" value="InterPro"/>
</dbReference>
<dbReference type="CDD" id="cd17546">
    <property type="entry name" value="REC_hyHK_CKI1_RcsC-like"/>
    <property type="match status" value="1"/>
</dbReference>
<dbReference type="Proteomes" id="UP000039865">
    <property type="component" value="Unassembled WGS sequence"/>
</dbReference>
<keyword evidence="9" id="KW-1185">Reference proteome</keyword>
<dbReference type="Pfam" id="PF02518">
    <property type="entry name" value="HATPase_c"/>
    <property type="match status" value="1"/>
</dbReference>
<evidence type="ECO:0000313" key="9">
    <source>
        <dbReference type="Proteomes" id="UP000039865"/>
    </source>
</evidence>
<evidence type="ECO:0000259" key="6">
    <source>
        <dbReference type="PROSITE" id="PS50109"/>
    </source>
</evidence>
<evidence type="ECO:0000256" key="5">
    <source>
        <dbReference type="PROSITE-ProRule" id="PRU00169"/>
    </source>
</evidence>
<evidence type="ECO:0000256" key="3">
    <source>
        <dbReference type="ARBA" id="ARBA00022679"/>
    </source>
</evidence>
<name>A0A078AXM1_STYLE</name>
<dbReference type="InParanoid" id="A0A078AXM1"/>
<comment type="caution">
    <text evidence="5">Lacks conserved residue(s) required for the propagation of feature annotation.</text>
</comment>
<dbReference type="PANTHER" id="PTHR43047">
    <property type="entry name" value="TWO-COMPONENT HISTIDINE PROTEIN KINASE"/>
    <property type="match status" value="1"/>
</dbReference>
<evidence type="ECO:0000256" key="2">
    <source>
        <dbReference type="ARBA" id="ARBA00012438"/>
    </source>
</evidence>
<dbReference type="InterPro" id="IPR004358">
    <property type="entry name" value="Sig_transdc_His_kin-like_C"/>
</dbReference>
<evidence type="ECO:0000256" key="4">
    <source>
        <dbReference type="ARBA" id="ARBA00022777"/>
    </source>
</evidence>
<dbReference type="InterPro" id="IPR036890">
    <property type="entry name" value="HATPase_C_sf"/>
</dbReference>
<dbReference type="SUPFAM" id="SSF55874">
    <property type="entry name" value="ATPase domain of HSP90 chaperone/DNA topoisomerase II/histidine kinase"/>
    <property type="match status" value="1"/>
</dbReference>
<dbReference type="PROSITE" id="PS50109">
    <property type="entry name" value="HIS_KIN"/>
    <property type="match status" value="1"/>
</dbReference>
<dbReference type="PRINTS" id="PR00344">
    <property type="entry name" value="BCTRLSENSOR"/>
</dbReference>
<dbReference type="OrthoDB" id="60033at2759"/>
<dbReference type="InterPro" id="IPR005467">
    <property type="entry name" value="His_kinase_dom"/>
</dbReference>
<dbReference type="InterPro" id="IPR001789">
    <property type="entry name" value="Sig_transdc_resp-reg_receiver"/>
</dbReference>
<evidence type="ECO:0000256" key="1">
    <source>
        <dbReference type="ARBA" id="ARBA00000085"/>
    </source>
</evidence>
<sequence>MTFPEVDSRKTSDKERIESLLELNLNNSRSQNFEMTGSNQKLETNYLKSLELYRKSQEVSRTFGPSNANQEINEYPDKTPIKQSQTQQHSNPSIGKNIKALGLKTLQSNQNVRPDYKQKIQKLETTLQNTRIFLSMVIHDMRNPTNSIDFALKEVLNLLDLNKQSGPNNRSNFKGSMSFGEKHAMLRESTKINTNSYNKKFTQSSNPFGSFGPFSSIKCGNNLPSFDQQLQQQQSRNQSNPFSKLLTKELNVIQEEQKGEDSVSFKVSKNQNFKFGESPPHTLDDIDMPDELISERKTSINQIKEMEINESSSIFLDKQNFRRFVQLSDLPGISLSIIQHDAQQSQRPMIQFELEHETIGHPNLQSNRYSSRQLFNRDQPRNDISFGHCQITEAFMIENQNGHQPQYYNSGQNSPTNELAQEVLMHFKEKGILMNDYKRSYAEQLLKNSLFGSTMLLNLINDLLDLAKMQNSKDDKSKGDPRIILNPVWFNIFETVQKAIDTIEFQAQQKNIQIFNEFDEEVLGYFVQVWDKQKIQKSKEYAALENIKNNKPKDMEVKTQRSRSVSLNNNDINKLQTIDMENNQYYIDFKIQIKDSGCGISKENINKIFVNFGKLDEHKKINQGGTGLGLSICKSLIELMGGSVKVESEKDVGTTFMMSLKTKQRMKNFKSFNPYAEECSQHIPKQNFHFQNQSQLLVPPGVEEQTSERAQSKYSEYQALTPIAYSNGLHMNNTIERHKKYSVLIANDEVFQLMIMMRILQQSDFIVDDAENGMGGIEACKKIRFNGFQGIQDIFNVKAHNDQSDDFLQQPPVMIALSAFADESIQNSCIEAGFDDFIETPLTSDKIREKIIKKLEDREQEKNYLQMIDESPIGRVISIAPPGCQMMS</sequence>
<evidence type="ECO:0000259" key="7">
    <source>
        <dbReference type="PROSITE" id="PS50110"/>
    </source>
</evidence>
<gene>
    <name evidence="8" type="primary">Contig2351.g2533</name>
    <name evidence="8" type="ORF">STYLEM_14633</name>
</gene>
<keyword evidence="4 8" id="KW-0418">Kinase</keyword>
<protein>
    <recommendedName>
        <fullName evidence="2">histidine kinase</fullName>
        <ecNumber evidence="2">2.7.13.3</ecNumber>
    </recommendedName>
</protein>
<dbReference type="PANTHER" id="PTHR43047:SF72">
    <property type="entry name" value="OSMOSENSING HISTIDINE PROTEIN KINASE SLN1"/>
    <property type="match status" value="1"/>
</dbReference>
<dbReference type="Gene3D" id="3.40.50.2300">
    <property type="match status" value="1"/>
</dbReference>